<reference evidence="2" key="1">
    <citation type="submission" date="2024-03" db="EMBL/GenBank/DDBJ databases">
        <title>Chitinophaga horti sp. nov., isolated from garden soil.</title>
        <authorList>
            <person name="Lee D.S."/>
            <person name="Han D.M."/>
            <person name="Baek J.H."/>
            <person name="Choi D.G."/>
            <person name="Jeon J.H."/>
            <person name="Jeon C.O."/>
        </authorList>
    </citation>
    <scope>NUCLEOTIDE SEQUENCE [LARGE SCALE GENOMIC DNA]</scope>
    <source>
        <strain evidence="2">GPA1</strain>
    </source>
</reference>
<name>A0ABZ2YUP9_9BACT</name>
<accession>A0ABZ2YUP9</accession>
<keyword evidence="2" id="KW-1185">Reference proteome</keyword>
<sequence>MFENCAIALYNGSLLRPALVRELYTPAEAPGGFEIGRAAYLILLCNFDTGDMEKIGDVVPEALFR</sequence>
<dbReference type="RefSeq" id="WP_341837817.1">
    <property type="nucleotide sequence ID" value="NZ_CP149822.1"/>
</dbReference>
<protein>
    <submittedName>
        <fullName evidence="1">Uncharacterized protein</fullName>
    </submittedName>
</protein>
<organism evidence="1 2">
    <name type="scientific">Chitinophaga pollutisoli</name>
    <dbReference type="NCBI Taxonomy" id="3133966"/>
    <lineage>
        <taxon>Bacteria</taxon>
        <taxon>Pseudomonadati</taxon>
        <taxon>Bacteroidota</taxon>
        <taxon>Chitinophagia</taxon>
        <taxon>Chitinophagales</taxon>
        <taxon>Chitinophagaceae</taxon>
        <taxon>Chitinophaga</taxon>
    </lineage>
</organism>
<evidence type="ECO:0000313" key="1">
    <source>
        <dbReference type="EMBL" id="WZN42995.1"/>
    </source>
</evidence>
<proteinExistence type="predicted"/>
<dbReference type="EMBL" id="CP149822">
    <property type="protein sequence ID" value="WZN42995.1"/>
    <property type="molecule type" value="Genomic_DNA"/>
</dbReference>
<dbReference type="Proteomes" id="UP001485459">
    <property type="component" value="Chromosome"/>
</dbReference>
<evidence type="ECO:0000313" key="2">
    <source>
        <dbReference type="Proteomes" id="UP001485459"/>
    </source>
</evidence>
<gene>
    <name evidence="1" type="ORF">WJU16_08100</name>
</gene>